<evidence type="ECO:0000313" key="3">
    <source>
        <dbReference type="EMBL" id="GBF40942.1"/>
    </source>
</evidence>
<name>A0A2P2D8J0_9LEPT</name>
<proteinExistence type="predicted"/>
<gene>
    <name evidence="3" type="ORF">LPTSP2_02080</name>
</gene>
<feature type="transmembrane region" description="Helical" evidence="1">
    <location>
        <begin position="14"/>
        <end position="36"/>
    </location>
</feature>
<dbReference type="Pfam" id="PF09335">
    <property type="entry name" value="VTT_dom"/>
    <property type="match status" value="1"/>
</dbReference>
<dbReference type="AlphaFoldDB" id="A0A2P2D8J0"/>
<dbReference type="EMBL" id="BFAZ01000002">
    <property type="protein sequence ID" value="GBF40942.1"/>
    <property type="molecule type" value="Genomic_DNA"/>
</dbReference>
<keyword evidence="1" id="KW-1133">Transmembrane helix</keyword>
<dbReference type="RefSeq" id="WP_108958205.1">
    <property type="nucleotide sequence ID" value="NZ_BFAZ01000002.1"/>
</dbReference>
<feature type="transmembrane region" description="Helical" evidence="1">
    <location>
        <begin position="133"/>
        <end position="153"/>
    </location>
</feature>
<sequence>MSKEQETSINLRTLFLQTIFSIVIVLAIVFGLAYFFRRELLGFSEHFVRIFGFLGLFIGMILSDSLPAFVPPDAFLMLAITGEMDPLKTILSMSVGSIIGGTFAYFIGLYLIPRFHLGRQMVLHYEDKLLPYIRKYGFGAVVLSALTPIPYSWMAYTVGTFKMPYRLFFLGSLFRFVRISVYFYAMYIGWITGG</sequence>
<dbReference type="InterPro" id="IPR032816">
    <property type="entry name" value="VTT_dom"/>
</dbReference>
<dbReference type="OrthoDB" id="8549942at2"/>
<dbReference type="PANTHER" id="PTHR42709:SF11">
    <property type="entry name" value="DEDA FAMILY PROTEIN"/>
    <property type="match status" value="1"/>
</dbReference>
<accession>A0A2P2D8J0</accession>
<keyword evidence="1" id="KW-0472">Membrane</keyword>
<feature type="transmembrane region" description="Helical" evidence="1">
    <location>
        <begin position="48"/>
        <end position="70"/>
    </location>
</feature>
<keyword evidence="1" id="KW-0812">Transmembrane</keyword>
<evidence type="ECO:0000259" key="2">
    <source>
        <dbReference type="Pfam" id="PF09335"/>
    </source>
</evidence>
<dbReference type="GO" id="GO:0005886">
    <property type="term" value="C:plasma membrane"/>
    <property type="evidence" value="ECO:0007669"/>
    <property type="project" value="TreeGrafter"/>
</dbReference>
<evidence type="ECO:0000313" key="4">
    <source>
        <dbReference type="Proteomes" id="UP000245206"/>
    </source>
</evidence>
<keyword evidence="4" id="KW-1185">Reference proteome</keyword>
<protein>
    <submittedName>
        <fullName evidence="3">Putative cytoplasmic membrane protein</fullName>
    </submittedName>
</protein>
<organism evidence="3 4">
    <name type="scientific">Leptospira ellinghausenii</name>
    <dbReference type="NCBI Taxonomy" id="1917822"/>
    <lineage>
        <taxon>Bacteria</taxon>
        <taxon>Pseudomonadati</taxon>
        <taxon>Spirochaetota</taxon>
        <taxon>Spirochaetia</taxon>
        <taxon>Leptospirales</taxon>
        <taxon>Leptospiraceae</taxon>
        <taxon>Leptospira</taxon>
    </lineage>
</organism>
<feature type="transmembrane region" description="Helical" evidence="1">
    <location>
        <begin position="165"/>
        <end position="185"/>
    </location>
</feature>
<dbReference type="PANTHER" id="PTHR42709">
    <property type="entry name" value="ALKALINE PHOSPHATASE LIKE PROTEIN"/>
    <property type="match status" value="1"/>
</dbReference>
<comment type="caution">
    <text evidence="3">The sequence shown here is derived from an EMBL/GenBank/DDBJ whole genome shotgun (WGS) entry which is preliminary data.</text>
</comment>
<evidence type="ECO:0000256" key="1">
    <source>
        <dbReference type="SAM" id="Phobius"/>
    </source>
</evidence>
<feature type="transmembrane region" description="Helical" evidence="1">
    <location>
        <begin position="90"/>
        <end position="112"/>
    </location>
</feature>
<dbReference type="Proteomes" id="UP000245206">
    <property type="component" value="Unassembled WGS sequence"/>
</dbReference>
<dbReference type="InterPro" id="IPR051311">
    <property type="entry name" value="DedA_domain"/>
</dbReference>
<reference evidence="4" key="1">
    <citation type="journal article" date="2019" name="Microbiol. Immunol.">
        <title>Molecular and phenotypic characterization of Leptospira johnsonii sp. nov., Leptospira ellinghausenii sp. nov. and Leptospira ryugenii sp. nov. isolated from soil and water in Japan.</title>
        <authorList>
            <person name="Masuzawa T."/>
            <person name="Saito M."/>
            <person name="Nakao R."/>
            <person name="Nikaido Y."/>
            <person name="Matsumoto M."/>
            <person name="Ogawa M."/>
            <person name="Yokoyama M."/>
            <person name="Hidaka Y."/>
            <person name="Tomita J."/>
            <person name="Sakakibara K."/>
            <person name="Suzuki K."/>
            <person name="Yasuda S."/>
            <person name="Sato H."/>
            <person name="Yamaguchi M."/>
            <person name="Yoshida S.I."/>
            <person name="Koizumi N."/>
            <person name="Kawamura Y."/>
        </authorList>
    </citation>
    <scope>NUCLEOTIDE SEQUENCE [LARGE SCALE GENOMIC DNA]</scope>
    <source>
        <strain evidence="4">E18</strain>
    </source>
</reference>
<feature type="domain" description="VTT" evidence="2">
    <location>
        <begin position="77"/>
        <end position="187"/>
    </location>
</feature>